<dbReference type="InterPro" id="IPR051972">
    <property type="entry name" value="Glutamate-rich_WD_repeat"/>
</dbReference>
<evidence type="ECO:0000256" key="4">
    <source>
        <dbReference type="ARBA" id="ARBA00023242"/>
    </source>
</evidence>
<evidence type="ECO:0000313" key="9">
    <source>
        <dbReference type="Proteomes" id="UP001174909"/>
    </source>
</evidence>
<dbReference type="PROSITE" id="PS50082">
    <property type="entry name" value="WD_REPEATS_2"/>
    <property type="match status" value="3"/>
</dbReference>
<dbReference type="InterPro" id="IPR001680">
    <property type="entry name" value="WD40_rpt"/>
</dbReference>
<dbReference type="GO" id="GO:0042254">
    <property type="term" value="P:ribosome biogenesis"/>
    <property type="evidence" value="ECO:0007669"/>
    <property type="project" value="TreeGrafter"/>
</dbReference>
<dbReference type="PRINTS" id="PR00320">
    <property type="entry name" value="GPROTEINBRPT"/>
</dbReference>
<accession>A0AA35WTM3</accession>
<dbReference type="InterPro" id="IPR015943">
    <property type="entry name" value="WD40/YVTN_repeat-like_dom_sf"/>
</dbReference>
<sequence length="464" mass="51255">MLRSIPHARMRNPAQFLPHPFHARRDEMASPSGDSCGTLSDSEEMGYEEDIEGKLESSCDSRQVYLPGQDECQPEEMDHESSAYHMLHTAQSGAPCLSFDIIRDSLGDGRTSFPLTCYVMGGTQAQPGRQNFIVLMKLYNLVRTLVEDGEDDDEDDGEEGPQMESVMIQHTGAVNRLRVAEGVQRNLVATWSEQGTVSVWDTSRHVILLDSPSVGGAEASAACLRGHQEDPLYAFSGHQTEGYGLAWSPTFPGRLATGDCTKNIYIWEPKEEGVWQVGPNPLVGHTNSVEDIQWSPNEPSVLATCSVDQTVRIWDCRAKAEKACMLTTNAHNTDVNVISWNHSEPLLVSGADDGSLKIWDLRQFGKGEASAEFQYHSGPVTSVEWAWHDSTVFASSGADHQVVQWDLAVERDGGNDEVEGVPPQLLFIHQGQRELKELHWHPQLPGVLITTALSGFNIFRTISV</sequence>
<proteinExistence type="predicted"/>
<name>A0AA35WTM3_GEOBA</name>
<dbReference type="InterPro" id="IPR036322">
    <property type="entry name" value="WD40_repeat_dom_sf"/>
</dbReference>
<keyword evidence="3" id="KW-0677">Repeat</keyword>
<dbReference type="Gene3D" id="2.130.10.10">
    <property type="entry name" value="YVTN repeat-like/Quinoprotein amine dehydrogenase"/>
    <property type="match status" value="1"/>
</dbReference>
<dbReference type="SMART" id="SM00320">
    <property type="entry name" value="WD40"/>
    <property type="match status" value="5"/>
</dbReference>
<protein>
    <recommendedName>
        <fullName evidence="5">Glutamate-rich WD repeat-containing protein 1</fullName>
    </recommendedName>
</protein>
<feature type="repeat" description="WD" evidence="6">
    <location>
        <begin position="373"/>
        <end position="407"/>
    </location>
</feature>
<dbReference type="InterPro" id="IPR022052">
    <property type="entry name" value="Histone-bd_RBBP4-like_N"/>
</dbReference>
<evidence type="ECO:0000256" key="1">
    <source>
        <dbReference type="ARBA" id="ARBA00004123"/>
    </source>
</evidence>
<dbReference type="GO" id="GO:0005730">
    <property type="term" value="C:nucleolus"/>
    <property type="evidence" value="ECO:0007669"/>
    <property type="project" value="TreeGrafter"/>
</dbReference>
<evidence type="ECO:0000313" key="8">
    <source>
        <dbReference type="EMBL" id="CAI8026290.1"/>
    </source>
</evidence>
<evidence type="ECO:0000256" key="5">
    <source>
        <dbReference type="ARBA" id="ARBA00040876"/>
    </source>
</evidence>
<evidence type="ECO:0000256" key="3">
    <source>
        <dbReference type="ARBA" id="ARBA00022737"/>
    </source>
</evidence>
<dbReference type="SUPFAM" id="SSF50978">
    <property type="entry name" value="WD40 repeat-like"/>
    <property type="match status" value="1"/>
</dbReference>
<dbReference type="PROSITE" id="PS00678">
    <property type="entry name" value="WD_REPEATS_1"/>
    <property type="match status" value="1"/>
</dbReference>
<reference evidence="8" key="1">
    <citation type="submission" date="2023-03" db="EMBL/GenBank/DDBJ databases">
        <authorList>
            <person name="Steffen K."/>
            <person name="Cardenas P."/>
        </authorList>
    </citation>
    <scope>NUCLEOTIDE SEQUENCE</scope>
</reference>
<gene>
    <name evidence="8" type="ORF">GBAR_LOCUS15115</name>
</gene>
<evidence type="ECO:0000256" key="2">
    <source>
        <dbReference type="ARBA" id="ARBA00022574"/>
    </source>
</evidence>
<comment type="subcellular location">
    <subcellularLocation>
        <location evidence="1">Nucleus</location>
    </subcellularLocation>
</comment>
<dbReference type="PROSITE" id="PS50294">
    <property type="entry name" value="WD_REPEATS_REGION"/>
    <property type="match status" value="2"/>
</dbReference>
<dbReference type="Proteomes" id="UP001174909">
    <property type="component" value="Unassembled WGS sequence"/>
</dbReference>
<comment type="caution">
    <text evidence="8">The sequence shown here is derived from an EMBL/GenBank/DDBJ whole genome shotgun (WGS) entry which is preliminary data.</text>
</comment>
<keyword evidence="2 6" id="KW-0853">WD repeat</keyword>
<dbReference type="PANTHER" id="PTHR45903:SF1">
    <property type="entry name" value="GLUTAMATE-RICH WD REPEAT-CONTAINING PROTEIN 1"/>
    <property type="match status" value="1"/>
</dbReference>
<evidence type="ECO:0000259" key="7">
    <source>
        <dbReference type="Pfam" id="PF12265"/>
    </source>
</evidence>
<keyword evidence="4" id="KW-0539">Nucleus</keyword>
<dbReference type="Pfam" id="PF00400">
    <property type="entry name" value="WD40"/>
    <property type="match status" value="3"/>
</dbReference>
<dbReference type="PANTHER" id="PTHR45903">
    <property type="entry name" value="GLUTAMATE-RICH WD REPEAT-CONTAINING PROTEIN 1"/>
    <property type="match status" value="1"/>
</dbReference>
<dbReference type="Pfam" id="PF12265">
    <property type="entry name" value="CAF1C_H4-bd"/>
    <property type="match status" value="1"/>
</dbReference>
<feature type="repeat" description="WD" evidence="6">
    <location>
        <begin position="328"/>
        <end position="362"/>
    </location>
</feature>
<dbReference type="EMBL" id="CASHTH010002206">
    <property type="protein sequence ID" value="CAI8026290.1"/>
    <property type="molecule type" value="Genomic_DNA"/>
</dbReference>
<organism evidence="8 9">
    <name type="scientific">Geodia barretti</name>
    <name type="common">Barrett's horny sponge</name>
    <dbReference type="NCBI Taxonomy" id="519541"/>
    <lineage>
        <taxon>Eukaryota</taxon>
        <taxon>Metazoa</taxon>
        <taxon>Porifera</taxon>
        <taxon>Demospongiae</taxon>
        <taxon>Heteroscleromorpha</taxon>
        <taxon>Tetractinellida</taxon>
        <taxon>Astrophorina</taxon>
        <taxon>Geodiidae</taxon>
        <taxon>Geodia</taxon>
    </lineage>
</organism>
<dbReference type="AlphaFoldDB" id="A0AA35WTM3"/>
<feature type="domain" description="Histone-binding protein RBBP4-like N-terminal" evidence="7">
    <location>
        <begin position="79"/>
        <end position="141"/>
    </location>
</feature>
<evidence type="ECO:0000256" key="6">
    <source>
        <dbReference type="PROSITE-ProRule" id="PRU00221"/>
    </source>
</evidence>
<keyword evidence="9" id="KW-1185">Reference proteome</keyword>
<dbReference type="InterPro" id="IPR019775">
    <property type="entry name" value="WD40_repeat_CS"/>
</dbReference>
<dbReference type="InterPro" id="IPR020472">
    <property type="entry name" value="WD40_PAC1"/>
</dbReference>
<feature type="repeat" description="WD" evidence="6">
    <location>
        <begin position="282"/>
        <end position="315"/>
    </location>
</feature>